<dbReference type="AlphaFoldDB" id="A0A6C0LXX4"/>
<proteinExistence type="predicted"/>
<feature type="region of interest" description="Disordered" evidence="1">
    <location>
        <begin position="1"/>
        <end position="23"/>
    </location>
</feature>
<evidence type="ECO:0000256" key="1">
    <source>
        <dbReference type="SAM" id="MobiDB-lite"/>
    </source>
</evidence>
<protein>
    <submittedName>
        <fullName evidence="2">Uncharacterized protein</fullName>
    </submittedName>
</protein>
<organism evidence="2">
    <name type="scientific">viral metagenome</name>
    <dbReference type="NCBI Taxonomy" id="1070528"/>
    <lineage>
        <taxon>unclassified sequences</taxon>
        <taxon>metagenomes</taxon>
        <taxon>organismal metagenomes</taxon>
    </lineage>
</organism>
<feature type="compositionally biased region" description="Low complexity" evidence="1">
    <location>
        <begin position="13"/>
        <end position="23"/>
    </location>
</feature>
<name>A0A6C0LXX4_9ZZZZ</name>
<sequence length="674" mass="76457">MSCYMLRSSARKTTSVPTPSVPTPSVSAPSVWVSATATRNWMIKDPLLDWLQNESRTLVSKHPSYESHVVRATVDHDALPDAPIDNSFAKFLMQQGIAFESSIIKHIRNIFGASAIADVGGNRSNALNKATYHETVNAMKCGVPIIYSGVLHDYVHSTYGIPDLLVRSDYINRIVTTPAISEEDVHVGTTSLYHGYHYRVIDIKFFTLDMKCDGRHLKDSGNYPAFKAQVCVYNTALAQAQGYDPKVAYLLGRRWKATMNGKEVRGDSALDKLGVVDFRQDVERSDYGYIPEVQKAIEWIRHVREHGKEWSPLNMNIPELFPNMSNTSDYPWRPVKEQIAKEIDEITMIWMCGAKNRHIAHSNGVYKWSDERCNARVCGVNGLFVGRVVNEILNINRPSVQPGTVLPMFIKNNDRGWQRRSGLELYVDFETVSDVVTDFSTIPHIECSNIISMIGVGYMKGNTKWIFKTFSSNALTTSEELRICLEFIEYVSTLSKRYRTKNPMMVHWGHAEQSSWNTMCARHHLSMAHAYMRWFDLCKVFKSEPIVIKGCMCFGLKNVAKEMHSAGLIKTIWDATSGIDDGASAMVALHRSKRPRMGIDAVHRVESTSLAEYNEVDCRVLQEIVEWLRENRCATRSKILHHVRGMDRNTALDYVSMFDVLTSGDVAYIERKLV</sequence>
<reference evidence="2" key="1">
    <citation type="journal article" date="2020" name="Nature">
        <title>Giant virus diversity and host interactions through global metagenomics.</title>
        <authorList>
            <person name="Schulz F."/>
            <person name="Roux S."/>
            <person name="Paez-Espino D."/>
            <person name="Jungbluth S."/>
            <person name="Walsh D.A."/>
            <person name="Denef V.J."/>
            <person name="McMahon K.D."/>
            <person name="Konstantinidis K.T."/>
            <person name="Eloe-Fadrosh E.A."/>
            <person name="Kyrpides N.C."/>
            <person name="Woyke T."/>
        </authorList>
    </citation>
    <scope>NUCLEOTIDE SEQUENCE</scope>
    <source>
        <strain evidence="2">GVMAG-S-1029409-49</strain>
    </source>
</reference>
<evidence type="ECO:0000313" key="2">
    <source>
        <dbReference type="EMBL" id="QHU35706.1"/>
    </source>
</evidence>
<dbReference type="EMBL" id="MN740610">
    <property type="protein sequence ID" value="QHU35706.1"/>
    <property type="molecule type" value="Genomic_DNA"/>
</dbReference>
<accession>A0A6C0LXX4</accession>